<proteinExistence type="predicted"/>
<dbReference type="AlphaFoldDB" id="A0A484KDP2"/>
<feature type="compositionally biased region" description="Basic residues" evidence="1">
    <location>
        <begin position="17"/>
        <end position="28"/>
    </location>
</feature>
<organism evidence="2 3">
    <name type="scientific">Cuscuta campestris</name>
    <dbReference type="NCBI Taxonomy" id="132261"/>
    <lineage>
        <taxon>Eukaryota</taxon>
        <taxon>Viridiplantae</taxon>
        <taxon>Streptophyta</taxon>
        <taxon>Embryophyta</taxon>
        <taxon>Tracheophyta</taxon>
        <taxon>Spermatophyta</taxon>
        <taxon>Magnoliopsida</taxon>
        <taxon>eudicotyledons</taxon>
        <taxon>Gunneridae</taxon>
        <taxon>Pentapetalae</taxon>
        <taxon>asterids</taxon>
        <taxon>lamiids</taxon>
        <taxon>Solanales</taxon>
        <taxon>Convolvulaceae</taxon>
        <taxon>Cuscuteae</taxon>
        <taxon>Cuscuta</taxon>
        <taxon>Cuscuta subgen. Grammica</taxon>
        <taxon>Cuscuta sect. Cleistogrammica</taxon>
    </lineage>
</organism>
<dbReference type="EMBL" id="OOIL02000368">
    <property type="protein sequence ID" value="VFQ64021.1"/>
    <property type="molecule type" value="Genomic_DNA"/>
</dbReference>
<gene>
    <name evidence="2" type="ORF">CCAM_LOCUS5797</name>
</gene>
<feature type="region of interest" description="Disordered" evidence="1">
    <location>
        <begin position="82"/>
        <end position="113"/>
    </location>
</feature>
<dbReference type="Proteomes" id="UP000595140">
    <property type="component" value="Unassembled WGS sequence"/>
</dbReference>
<sequence>MPSFRLLSDSDEEQPKPHRTQKSLSKRKRSIAALKHHVDLLPSSSSDTDPSWNFRKKYLGGEHLPDGVEWGSDLESSFNTDEIQEMSSETEVLLSEPVGSPSKIERYKQSNVL</sequence>
<name>A0A484KDP2_9ASTE</name>
<feature type="compositionally biased region" description="Basic and acidic residues" evidence="1">
    <location>
        <begin position="103"/>
        <end position="113"/>
    </location>
</feature>
<keyword evidence="3" id="KW-1185">Reference proteome</keyword>
<evidence type="ECO:0000313" key="3">
    <source>
        <dbReference type="Proteomes" id="UP000595140"/>
    </source>
</evidence>
<evidence type="ECO:0000256" key="1">
    <source>
        <dbReference type="SAM" id="MobiDB-lite"/>
    </source>
</evidence>
<feature type="region of interest" description="Disordered" evidence="1">
    <location>
        <begin position="1"/>
        <end position="28"/>
    </location>
</feature>
<reference evidence="2 3" key="1">
    <citation type="submission" date="2018-04" db="EMBL/GenBank/DDBJ databases">
        <authorList>
            <person name="Vogel A."/>
        </authorList>
    </citation>
    <scope>NUCLEOTIDE SEQUENCE [LARGE SCALE GENOMIC DNA]</scope>
</reference>
<protein>
    <submittedName>
        <fullName evidence="2">Uncharacterized protein</fullName>
    </submittedName>
</protein>
<accession>A0A484KDP2</accession>
<evidence type="ECO:0000313" key="2">
    <source>
        <dbReference type="EMBL" id="VFQ64021.1"/>
    </source>
</evidence>